<feature type="region of interest" description="Disordered" evidence="1">
    <location>
        <begin position="1"/>
        <end position="29"/>
    </location>
</feature>
<evidence type="ECO:0000313" key="3">
    <source>
        <dbReference type="Proteomes" id="UP000440694"/>
    </source>
</evidence>
<accession>A0A6I3KS92</accession>
<keyword evidence="3" id="KW-1185">Reference proteome</keyword>
<comment type="caution">
    <text evidence="2">The sequence shown here is derived from an EMBL/GenBank/DDBJ whole genome shotgun (WGS) entry which is preliminary data.</text>
</comment>
<reference evidence="2 3" key="1">
    <citation type="submission" date="2019-11" db="EMBL/GenBank/DDBJ databases">
        <title>Identification of a novel strain.</title>
        <authorList>
            <person name="Xu Q."/>
            <person name="Wang G."/>
        </authorList>
    </citation>
    <scope>NUCLEOTIDE SEQUENCE [LARGE SCALE GENOMIC DNA]</scope>
    <source>
        <strain evidence="3">xq</strain>
    </source>
</reference>
<protein>
    <submittedName>
        <fullName evidence="2">Uncharacterized protein</fullName>
    </submittedName>
</protein>
<organism evidence="2 3">
    <name type="scientific">Hyphomicrobium album</name>
    <dbReference type="NCBI Taxonomy" id="2665159"/>
    <lineage>
        <taxon>Bacteria</taxon>
        <taxon>Pseudomonadati</taxon>
        <taxon>Pseudomonadota</taxon>
        <taxon>Alphaproteobacteria</taxon>
        <taxon>Hyphomicrobiales</taxon>
        <taxon>Hyphomicrobiaceae</taxon>
        <taxon>Hyphomicrobium</taxon>
    </lineage>
</organism>
<proteinExistence type="predicted"/>
<gene>
    <name evidence="2" type="ORF">GIW81_18000</name>
</gene>
<dbReference type="RefSeq" id="WP_154740681.1">
    <property type="nucleotide sequence ID" value="NZ_WMBQ01000002.1"/>
</dbReference>
<evidence type="ECO:0000256" key="1">
    <source>
        <dbReference type="SAM" id="MobiDB-lite"/>
    </source>
</evidence>
<dbReference type="Proteomes" id="UP000440694">
    <property type="component" value="Unassembled WGS sequence"/>
</dbReference>
<dbReference type="AlphaFoldDB" id="A0A6I3KS92"/>
<sequence length="106" mass="11059">MPTASPLALDAQGTPHAREQPGVLSKTRGLDLVRPKGKQTRQIAPPIVHVRSDGGFDMFCGWHGTALGEPNLRIAAAHGDFFGIADLSPSFTRPVVCTGGASASLV</sequence>
<evidence type="ECO:0000313" key="2">
    <source>
        <dbReference type="EMBL" id="MTD96236.1"/>
    </source>
</evidence>
<name>A0A6I3KS92_9HYPH</name>
<dbReference type="EMBL" id="WMBQ01000002">
    <property type="protein sequence ID" value="MTD96236.1"/>
    <property type="molecule type" value="Genomic_DNA"/>
</dbReference>